<dbReference type="PANTHER" id="PTHR42754:SF1">
    <property type="entry name" value="LIPOPROTEIN"/>
    <property type="match status" value="1"/>
</dbReference>
<dbReference type="Gene3D" id="2.60.40.4070">
    <property type="match status" value="1"/>
</dbReference>
<dbReference type="EMBL" id="NOZQ01000017">
    <property type="protein sequence ID" value="OYD17433.1"/>
    <property type="molecule type" value="Genomic_DNA"/>
</dbReference>
<dbReference type="Proteomes" id="UP000215215">
    <property type="component" value="Unassembled WGS sequence"/>
</dbReference>
<protein>
    <recommendedName>
        <fullName evidence="1">FlgD/Vpr Ig-like domain-containing protein</fullName>
    </recommendedName>
</protein>
<feature type="domain" description="FlgD/Vpr Ig-like" evidence="1">
    <location>
        <begin position="543"/>
        <end position="605"/>
    </location>
</feature>
<reference evidence="2 3" key="1">
    <citation type="submission" date="2017-07" db="EMBL/GenBank/DDBJ databases">
        <title>Recovery of genomes from metagenomes via a dereplication, aggregation, and scoring strategy.</title>
        <authorList>
            <person name="Sieber C.M."/>
            <person name="Probst A.J."/>
            <person name="Sharrar A."/>
            <person name="Thomas B.C."/>
            <person name="Hess M."/>
            <person name="Tringe S.G."/>
            <person name="Banfield J.F."/>
        </authorList>
    </citation>
    <scope>NUCLEOTIDE SEQUENCE [LARGE SCALE GENOMIC DNA]</scope>
    <source>
        <strain evidence="2">JGI_Cruoil_03_44_89</strain>
    </source>
</reference>
<name>A0A235BYJ9_UNCW3</name>
<evidence type="ECO:0000259" key="1">
    <source>
        <dbReference type="Pfam" id="PF13860"/>
    </source>
</evidence>
<organism evidence="2 3">
    <name type="scientific">candidate division WOR-3 bacterium JGI_Cruoil_03_44_89</name>
    <dbReference type="NCBI Taxonomy" id="1973748"/>
    <lineage>
        <taxon>Bacteria</taxon>
        <taxon>Bacteria division WOR-3</taxon>
    </lineage>
</organism>
<dbReference type="PANTHER" id="PTHR42754">
    <property type="entry name" value="ENDOGLUCANASE"/>
    <property type="match status" value="1"/>
</dbReference>
<dbReference type="NCBIfam" id="TIGR04183">
    <property type="entry name" value="Por_Secre_tail"/>
    <property type="match status" value="1"/>
</dbReference>
<dbReference type="InterPro" id="IPR025965">
    <property type="entry name" value="FlgD/Vpr_Ig-like"/>
</dbReference>
<gene>
    <name evidence="2" type="ORF">CH333_00970</name>
</gene>
<sequence>MFMRALLVFLNFHNAGGKMISMGILLVLLGQTWAEAYDRFFFMQEELYSCNDTAYAIACDTVDDAYVVVGHTDQGPLGGLDVLVTKLNAIDGSVLWSRAYGLPGFPEEVDDYGRSVIVDYGEDEVCYAIAGYTKPGFFMSNSDALVFKIRATDGSLVWGNLYMGFYYVEPDWVYTDDYAYSIIKDGGDYLVAGNIESYTYQTPCGGFSDALVFKVDAMSGMCIWSRAYGKMHLVDPPQPKDDYAYSIIEDSSTTPCNLFVVAGKSSLEMGWLSDILVFKGKKIDGCINPASPWLYDYGLPPWVLKCAYSIKNDPHLGGYILTGDVDTSIVVMRLNPNLSVGWGGTGRIYSIPNLANSRCIQPTSDSNYVFTGFTAPGLTASDDLLTTKIDQNGVILWSKVLAGCQGHGTGMSDKDFGQWIVECPPDTYVAAGYTDWPSQSSWIPTNLLVARMDVNGNIPCWQYPDTCMKDIETLVDIEEVYVDSSYCECEIGMELVEIVDSLVEVRDSVICKSPSVGIEGESHSRIPIIYGVRSVPNPHISETTIYYNLTVGCDVRLTIYDMTGRLVRTLVAGHIEAGEHAVVWDGRDEEDRRLAQGIYFCRIQSGNQTEEHKVILMR</sequence>
<dbReference type="InterPro" id="IPR026444">
    <property type="entry name" value="Secre_tail"/>
</dbReference>
<dbReference type="Pfam" id="PF13860">
    <property type="entry name" value="FlgD_ig"/>
    <property type="match status" value="1"/>
</dbReference>
<comment type="caution">
    <text evidence="2">The sequence shown here is derived from an EMBL/GenBank/DDBJ whole genome shotgun (WGS) entry which is preliminary data.</text>
</comment>
<accession>A0A235BYJ9</accession>
<evidence type="ECO:0000313" key="2">
    <source>
        <dbReference type="EMBL" id="OYD17433.1"/>
    </source>
</evidence>
<proteinExistence type="predicted"/>
<evidence type="ECO:0000313" key="3">
    <source>
        <dbReference type="Proteomes" id="UP000215215"/>
    </source>
</evidence>
<dbReference type="AlphaFoldDB" id="A0A235BYJ9"/>